<evidence type="ECO:0000313" key="1">
    <source>
        <dbReference type="EMBL" id="KRM79428.1"/>
    </source>
</evidence>
<dbReference type="NCBIfam" id="TIGR01542">
    <property type="entry name" value="A118_put_portal"/>
    <property type="match status" value="1"/>
</dbReference>
<comment type="caution">
    <text evidence="1">The sequence shown here is derived from an EMBL/GenBank/DDBJ whole genome shotgun (WGS) entry which is preliminary data.</text>
</comment>
<dbReference type="PATRIC" id="fig|1423738.3.peg.1622"/>
<proteinExistence type="predicted"/>
<dbReference type="PIRSF" id="PIRSF011911">
    <property type="entry name" value="A118_put_portal"/>
    <property type="match status" value="1"/>
</dbReference>
<gene>
    <name evidence="1" type="ORF">FC84_GL001604</name>
</gene>
<dbReference type="AlphaFoldDB" id="A0A0R2BNG1"/>
<sequence length="501" mass="56513">MNIGLGKSLSKITDDSRISIDPQEYERIKKDIDYYTNADEKVEYLNSYGDKKDRVKNKLNITKTAARRIASIVFNEKANIHIQDDPEADKFINEVLLDNDFKNQFEEQLEKGIALGGFAMRPYVSDDKIKIAWIRADQFYPLQSNTNNISEAAIASKTVVTEHDRNAYYTLLEFHRWDKRKGDKGESKDVYVITYELYRNEMASQVGTQVPLSRLDAYKDLQPEVVIDNFVRPQFVYFRTPGANNITLDSPLGVGIVDNAKHVLDDINDTHDQFMWEVRLGSRRIAVPRSMMKYDSAHKPVFDTEQNVYAPLLTDDAGSVGVKDMTTDIRTQQYTDALNHFLKELETQIGLSVGTFSYSETGLKTATEVVSDNSMTYQTRSSYLTMVEKAIGELCTSIVELAGQSQLFSDGKPLFEHDLVNKPLDVVCQFDDGVFVDKDKQLEEDLKTLAAGAMSKATFLVRNYGMSLDDAKKELALIQDEAPEDTMFGAQLAKDGGGDGE</sequence>
<dbReference type="InterPro" id="IPR006432">
    <property type="entry name" value="Phage_portal_A118-type"/>
</dbReference>
<dbReference type="Proteomes" id="UP000051813">
    <property type="component" value="Unassembled WGS sequence"/>
</dbReference>
<name>A0A0R2BNG1_9LACO</name>
<dbReference type="EMBL" id="AYYK01000004">
    <property type="protein sequence ID" value="KRM79428.1"/>
    <property type="molecule type" value="Genomic_DNA"/>
</dbReference>
<accession>A0A0R2BNG1</accession>
<evidence type="ECO:0000313" key="2">
    <source>
        <dbReference type="Proteomes" id="UP000051813"/>
    </source>
</evidence>
<organism evidence="1 2">
    <name type="scientific">Lapidilactobacillus dextrinicus DSM 20335</name>
    <dbReference type="NCBI Taxonomy" id="1423738"/>
    <lineage>
        <taxon>Bacteria</taxon>
        <taxon>Bacillati</taxon>
        <taxon>Bacillota</taxon>
        <taxon>Bacilli</taxon>
        <taxon>Lactobacillales</taxon>
        <taxon>Lactobacillaceae</taxon>
        <taxon>Lapidilactobacillus</taxon>
    </lineage>
</organism>
<protein>
    <submittedName>
        <fullName evidence="1">Minor capsid protein</fullName>
    </submittedName>
</protein>
<dbReference type="InterPro" id="IPR021145">
    <property type="entry name" value="Portal_protein_SPP1_Gp6-like"/>
</dbReference>
<dbReference type="STRING" id="1423738.FC84_GL001604"/>
<reference evidence="1 2" key="1">
    <citation type="journal article" date="2015" name="Genome Announc.">
        <title>Expanding the biotechnology potential of lactobacilli through comparative genomics of 213 strains and associated genera.</title>
        <authorList>
            <person name="Sun Z."/>
            <person name="Harris H.M."/>
            <person name="McCann A."/>
            <person name="Guo C."/>
            <person name="Argimon S."/>
            <person name="Zhang W."/>
            <person name="Yang X."/>
            <person name="Jeffery I.B."/>
            <person name="Cooney J.C."/>
            <person name="Kagawa T.F."/>
            <person name="Liu W."/>
            <person name="Song Y."/>
            <person name="Salvetti E."/>
            <person name="Wrobel A."/>
            <person name="Rasinkangas P."/>
            <person name="Parkhill J."/>
            <person name="Rea M.C."/>
            <person name="O'Sullivan O."/>
            <person name="Ritari J."/>
            <person name="Douillard F.P."/>
            <person name="Paul Ross R."/>
            <person name="Yang R."/>
            <person name="Briner A.E."/>
            <person name="Felis G.E."/>
            <person name="de Vos W.M."/>
            <person name="Barrangou R."/>
            <person name="Klaenhammer T.R."/>
            <person name="Caufield P.W."/>
            <person name="Cui Y."/>
            <person name="Zhang H."/>
            <person name="O'Toole P.W."/>
        </authorList>
    </citation>
    <scope>NUCLEOTIDE SEQUENCE [LARGE SCALE GENOMIC DNA]</scope>
    <source>
        <strain evidence="1 2">DSM 20335</strain>
    </source>
</reference>
<keyword evidence="2" id="KW-1185">Reference proteome</keyword>
<dbReference type="Pfam" id="PF05133">
    <property type="entry name" value="SPP1_portal"/>
    <property type="match status" value="1"/>
</dbReference>